<feature type="transmembrane region" description="Helical" evidence="1">
    <location>
        <begin position="7"/>
        <end position="28"/>
    </location>
</feature>
<dbReference type="EMBL" id="JAKQYM010000023">
    <property type="protein sequence ID" value="MCI2230444.1"/>
    <property type="molecule type" value="Genomic_DNA"/>
</dbReference>
<accession>A0A9X2ANZ1</accession>
<name>A0A9X2ANZ1_9FLAO</name>
<gene>
    <name evidence="2" type="ORF">MC378_14790</name>
</gene>
<keyword evidence="1" id="KW-0472">Membrane</keyword>
<organism evidence="2 3">
    <name type="scientific">Polaribacter marinus</name>
    <dbReference type="NCBI Taxonomy" id="2916838"/>
    <lineage>
        <taxon>Bacteria</taxon>
        <taxon>Pseudomonadati</taxon>
        <taxon>Bacteroidota</taxon>
        <taxon>Flavobacteriia</taxon>
        <taxon>Flavobacteriales</taxon>
        <taxon>Flavobacteriaceae</taxon>
    </lineage>
</organism>
<keyword evidence="3" id="KW-1185">Reference proteome</keyword>
<dbReference type="AlphaFoldDB" id="A0A9X2ANZ1"/>
<protein>
    <submittedName>
        <fullName evidence="2">Uncharacterized protein</fullName>
    </submittedName>
</protein>
<reference evidence="2" key="1">
    <citation type="submission" date="2022-02" db="EMBL/GenBank/DDBJ databases">
        <title>Polaribacter sp. MSW13, isolated from seawater.</title>
        <authorList>
            <person name="Kristyanto S."/>
            <person name="Jung J."/>
            <person name="Jeon C.O."/>
        </authorList>
    </citation>
    <scope>NUCLEOTIDE SEQUENCE</scope>
    <source>
        <strain evidence="2">MSW13</strain>
    </source>
</reference>
<sequence>MEFEPEYISGIGKVLILTLLISVLPNYFLGNENPYLLFGISIILFPIILNLKNKKWIKRVKIDSKRAEFRIEYPMNLIGNKKMNLSFSEIEKATYYEYMIRTPAHYKIEFNGGKLRFNCSENESKKISSILKTNGIETNFYHQEKEVGYR</sequence>
<dbReference type="RefSeq" id="WP_242179569.1">
    <property type="nucleotide sequence ID" value="NZ_JAKQYM010000023.1"/>
</dbReference>
<dbReference type="Proteomes" id="UP001139369">
    <property type="component" value="Unassembled WGS sequence"/>
</dbReference>
<evidence type="ECO:0000313" key="3">
    <source>
        <dbReference type="Proteomes" id="UP001139369"/>
    </source>
</evidence>
<feature type="transmembrane region" description="Helical" evidence="1">
    <location>
        <begin position="34"/>
        <end position="51"/>
    </location>
</feature>
<evidence type="ECO:0000313" key="2">
    <source>
        <dbReference type="EMBL" id="MCI2230444.1"/>
    </source>
</evidence>
<evidence type="ECO:0000256" key="1">
    <source>
        <dbReference type="SAM" id="Phobius"/>
    </source>
</evidence>
<keyword evidence="1" id="KW-1133">Transmembrane helix</keyword>
<comment type="caution">
    <text evidence="2">The sequence shown here is derived from an EMBL/GenBank/DDBJ whole genome shotgun (WGS) entry which is preliminary data.</text>
</comment>
<proteinExistence type="predicted"/>
<keyword evidence="1" id="KW-0812">Transmembrane</keyword>